<evidence type="ECO:0000256" key="2">
    <source>
        <dbReference type="SAM" id="Phobius"/>
    </source>
</evidence>
<comment type="caution">
    <text evidence="4">The sequence shown here is derived from an EMBL/GenBank/DDBJ whole genome shotgun (WGS) entry which is preliminary data.</text>
</comment>
<evidence type="ECO:0000313" key="4">
    <source>
        <dbReference type="EMBL" id="MBZ1350532.1"/>
    </source>
</evidence>
<keyword evidence="2" id="KW-0812">Transmembrane</keyword>
<evidence type="ECO:0000256" key="1">
    <source>
        <dbReference type="RuleBase" id="RU369079"/>
    </source>
</evidence>
<dbReference type="GO" id="GO:0005886">
    <property type="term" value="C:plasma membrane"/>
    <property type="evidence" value="ECO:0007669"/>
    <property type="project" value="UniProtKB-SubCell"/>
</dbReference>
<feature type="transmembrane region" description="Helical" evidence="2">
    <location>
        <begin position="169"/>
        <end position="191"/>
    </location>
</feature>
<keyword evidence="2" id="KW-0472">Membrane</keyword>
<dbReference type="NCBIfam" id="TIGR02123">
    <property type="entry name" value="TRAP_fused"/>
    <property type="match status" value="1"/>
</dbReference>
<feature type="transmembrane region" description="Helical" evidence="2">
    <location>
        <begin position="439"/>
        <end position="456"/>
    </location>
</feature>
<keyword evidence="1" id="KW-1003">Cell membrane</keyword>
<feature type="transmembrane region" description="Helical" evidence="2">
    <location>
        <begin position="590"/>
        <end position="618"/>
    </location>
</feature>
<feature type="transmembrane region" description="Helical" evidence="2">
    <location>
        <begin position="21"/>
        <end position="40"/>
    </location>
</feature>
<feature type="transmembrane region" description="Helical" evidence="2">
    <location>
        <begin position="139"/>
        <end position="157"/>
    </location>
</feature>
<dbReference type="GO" id="GO:0022857">
    <property type="term" value="F:transmembrane transporter activity"/>
    <property type="evidence" value="ECO:0007669"/>
    <property type="project" value="UniProtKB-UniRule"/>
</dbReference>
<feature type="domain" description="TRAP C4-dicarboxylate transport system permease DctM subunit" evidence="3">
    <location>
        <begin position="119"/>
        <end position="546"/>
    </location>
</feature>
<comment type="subcellular location">
    <subcellularLocation>
        <location evidence="1">Cell inner membrane</location>
        <topology evidence="1">Multi-pass membrane protein</topology>
    </subcellularLocation>
</comment>
<dbReference type="EMBL" id="JAHXRI010000006">
    <property type="protein sequence ID" value="MBZ1350532.1"/>
    <property type="molecule type" value="Genomic_DNA"/>
</dbReference>
<keyword evidence="5" id="KW-1185">Reference proteome</keyword>
<dbReference type="AlphaFoldDB" id="A0A953NA62"/>
<keyword evidence="2" id="KW-1133">Transmembrane helix</keyword>
<name>A0A953NA62_9BURK</name>
<feature type="transmembrane region" description="Helical" evidence="2">
    <location>
        <begin position="528"/>
        <end position="547"/>
    </location>
</feature>
<dbReference type="InterPro" id="IPR011853">
    <property type="entry name" value="TRAP_DctM-Dct_fused"/>
</dbReference>
<feature type="transmembrane region" description="Helical" evidence="2">
    <location>
        <begin position="554"/>
        <end position="578"/>
    </location>
</feature>
<feature type="transmembrane region" description="Helical" evidence="2">
    <location>
        <begin position="486"/>
        <end position="508"/>
    </location>
</feature>
<evidence type="ECO:0000313" key="5">
    <source>
        <dbReference type="Proteomes" id="UP000739565"/>
    </source>
</evidence>
<proteinExistence type="predicted"/>
<feature type="transmembrane region" description="Helical" evidence="2">
    <location>
        <begin position="76"/>
        <end position="94"/>
    </location>
</feature>
<gene>
    <name evidence="4" type="ORF">KZZ10_07715</name>
</gene>
<keyword evidence="1" id="KW-0813">Transport</keyword>
<organism evidence="4 5">
    <name type="scientific">Zwartia hollandica</name>
    <dbReference type="NCBI Taxonomy" id="324606"/>
    <lineage>
        <taxon>Bacteria</taxon>
        <taxon>Pseudomonadati</taxon>
        <taxon>Pseudomonadota</taxon>
        <taxon>Betaproteobacteria</taxon>
        <taxon>Burkholderiales</taxon>
        <taxon>Alcaligenaceae</taxon>
        <taxon>Zwartia</taxon>
    </lineage>
</organism>
<dbReference type="Proteomes" id="UP000739565">
    <property type="component" value="Unassembled WGS sequence"/>
</dbReference>
<feature type="transmembrane region" description="Helical" evidence="2">
    <location>
        <begin position="462"/>
        <end position="479"/>
    </location>
</feature>
<feature type="transmembrane region" description="Helical" evidence="2">
    <location>
        <begin position="114"/>
        <end position="132"/>
    </location>
</feature>
<feature type="transmembrane region" description="Helical" evidence="2">
    <location>
        <begin position="404"/>
        <end position="427"/>
    </location>
</feature>
<reference evidence="4" key="1">
    <citation type="submission" date="2021-07" db="EMBL/GenBank/DDBJ databases">
        <title>New genus and species of the family Alcaligenaceae.</title>
        <authorList>
            <person name="Hahn M.W."/>
        </authorList>
    </citation>
    <scope>NUCLEOTIDE SEQUENCE</scope>
    <source>
        <strain evidence="4">LF4-65</strain>
    </source>
</reference>
<dbReference type="RefSeq" id="WP_259660907.1">
    <property type="nucleotide sequence ID" value="NZ_JAHXRI010000006.1"/>
</dbReference>
<dbReference type="Pfam" id="PF06808">
    <property type="entry name" value="DctM"/>
    <property type="match status" value="1"/>
</dbReference>
<comment type="function">
    <text evidence="1">Part of the tripartite ATP-independent periplasmic (TRAP) transport system.</text>
</comment>
<dbReference type="PANTHER" id="PTHR43849">
    <property type="entry name" value="BLL3936 PROTEIN"/>
    <property type="match status" value="1"/>
</dbReference>
<dbReference type="PANTHER" id="PTHR43849:SF2">
    <property type="entry name" value="BLL3936 PROTEIN"/>
    <property type="match status" value="1"/>
</dbReference>
<protein>
    <submittedName>
        <fullName evidence="4">TRAP transporter fused permease subunit</fullName>
    </submittedName>
</protein>
<dbReference type="InterPro" id="IPR010656">
    <property type="entry name" value="DctM"/>
</dbReference>
<accession>A0A953NA62</accession>
<evidence type="ECO:0000259" key="3">
    <source>
        <dbReference type="Pfam" id="PF06808"/>
    </source>
</evidence>
<keyword evidence="1" id="KW-0997">Cell inner membrane</keyword>
<feature type="transmembrane region" description="Helical" evidence="2">
    <location>
        <begin position="46"/>
        <end position="64"/>
    </location>
</feature>
<feature type="transmembrane region" description="Helical" evidence="2">
    <location>
        <begin position="343"/>
        <end position="376"/>
    </location>
</feature>
<sequence>MQQVISDESIAIDPASKALKTLITVLAVAMSLYHMYVAGFGPPEAVIFRGTHLMFALGLVFLLYPSSSKGGVAARSYDMLLLVMGIAAIAHIFIDYENFTRRIIYIDELSKTDLFYSFVMVVIVLEGTRRVIGWALPVTAMIFIAYTAFFTQIKLPVLMEQLYFSTEGIFGSTLGVSASYVMLFVIFGAFMEKSGTGQLFMDFAMSITGKYAGGPGKVAVVSSSLFGTVSGSAVANVMVDGPITIPLMKRTGFRPSFAAAVESVASTGGQLMPPVMGAAAFVMAEFLAVPYAQVALWAVIPALLYYASVFFAVHFEAKRYKLAGVPLSELPRFKQVMLERGHLFIPILIILFGLFLGFSAPLCALIAAISCLPVALMRKLTRTGITWMTVIQALEDGARSALSVAMACACAGIVIGCVTITGLGIVFTQVVIELANNSLFLALLLTALAGIVLGMGMPTTPAYIVMVSLLVPAIIKLGVDAPSAHMFALYFAILSAITPPVALAVFAAAALAKANMWEAGFAAMRAAAPAYIVPFMFVYEPTLLLIFKDDTSYITVLWSVLTALIGVIALAGGFFGWLVGYATITHRVLLLIAAACLIKPGLITDVIGFGLMATVALLQWNNTKRATV</sequence>
<feature type="transmembrane region" description="Helical" evidence="2">
    <location>
        <begin position="294"/>
        <end position="313"/>
    </location>
</feature>